<organism evidence="2 3">
    <name type="scientific">Isoptericola sediminis</name>
    <dbReference type="NCBI Taxonomy" id="2733572"/>
    <lineage>
        <taxon>Bacteria</taxon>
        <taxon>Bacillati</taxon>
        <taxon>Actinomycetota</taxon>
        <taxon>Actinomycetes</taxon>
        <taxon>Micrococcales</taxon>
        <taxon>Promicromonosporaceae</taxon>
        <taxon>Isoptericola</taxon>
    </lineage>
</organism>
<proteinExistence type="predicted"/>
<feature type="transmembrane region" description="Helical" evidence="1">
    <location>
        <begin position="25"/>
        <end position="43"/>
    </location>
</feature>
<evidence type="ECO:0000313" key="3">
    <source>
        <dbReference type="Proteomes" id="UP000557204"/>
    </source>
</evidence>
<dbReference type="NCBIfam" id="NF041681">
    <property type="entry name" value="HGxxPAAW"/>
    <property type="match status" value="1"/>
</dbReference>
<feature type="transmembrane region" description="Helical" evidence="1">
    <location>
        <begin position="49"/>
        <end position="71"/>
    </location>
</feature>
<keyword evidence="1" id="KW-0472">Membrane</keyword>
<keyword evidence="1" id="KW-1133">Transmembrane helix</keyword>
<keyword evidence="1" id="KW-0812">Transmembrane</keyword>
<evidence type="ECO:0000313" key="2">
    <source>
        <dbReference type="EMBL" id="NNU28790.1"/>
    </source>
</evidence>
<comment type="caution">
    <text evidence="2">The sequence shown here is derived from an EMBL/GenBank/DDBJ whole genome shotgun (WGS) entry which is preliminary data.</text>
</comment>
<dbReference type="EMBL" id="JABFAJ010000024">
    <property type="protein sequence ID" value="NNU28790.1"/>
    <property type="molecule type" value="Genomic_DNA"/>
</dbReference>
<accession>A0A849K8J5</accession>
<keyword evidence="3" id="KW-1185">Reference proteome</keyword>
<dbReference type="RefSeq" id="WP_171248295.1">
    <property type="nucleotide sequence ID" value="NZ_JABFAJ010000024.1"/>
</dbReference>
<protein>
    <submittedName>
        <fullName evidence="2">Uncharacterized protein</fullName>
    </submittedName>
</protein>
<sequence>MTDHRTAEPTYLPEAVPPTNHGHTLAAWTAMTGVILGALLASLGCLPGVPFALFWVGMGVVVVSCLVGLVMRNMGYGQPRQGARTREEAASS</sequence>
<name>A0A849K8J5_9MICO</name>
<gene>
    <name evidence="2" type="ORF">HLI28_14750</name>
</gene>
<evidence type="ECO:0000256" key="1">
    <source>
        <dbReference type="SAM" id="Phobius"/>
    </source>
</evidence>
<dbReference type="AlphaFoldDB" id="A0A849K8J5"/>
<dbReference type="Proteomes" id="UP000557204">
    <property type="component" value="Unassembled WGS sequence"/>
</dbReference>
<reference evidence="2 3" key="1">
    <citation type="submission" date="2020-05" db="EMBL/GenBank/DDBJ databases">
        <title>Genome sequence of Isoptericola sp. JC619 isolated from Chilika lagoon, India.</title>
        <authorList>
            <person name="Kumar D."/>
            <person name="Appam K."/>
            <person name="Gandham S."/>
            <person name="Uppada J."/>
            <person name="Sasikala C."/>
            <person name="Venkata Ramana C."/>
        </authorList>
    </citation>
    <scope>NUCLEOTIDE SEQUENCE [LARGE SCALE GENOMIC DNA]</scope>
    <source>
        <strain evidence="2 3">JC619</strain>
    </source>
</reference>